<name>A0A1H9EFQ1_9GAMM</name>
<dbReference type="GO" id="GO:0048472">
    <property type="term" value="F:threonine-phosphate decarboxylase activity"/>
    <property type="evidence" value="ECO:0007669"/>
    <property type="project" value="InterPro"/>
</dbReference>
<dbReference type="RefSeq" id="WP_093283926.1">
    <property type="nucleotide sequence ID" value="NZ_FOFS01000005.1"/>
</dbReference>
<organism evidence="2 3">
    <name type="scientific">Solimonas aquatica</name>
    <dbReference type="NCBI Taxonomy" id="489703"/>
    <lineage>
        <taxon>Bacteria</taxon>
        <taxon>Pseudomonadati</taxon>
        <taxon>Pseudomonadota</taxon>
        <taxon>Gammaproteobacteria</taxon>
        <taxon>Nevskiales</taxon>
        <taxon>Nevskiaceae</taxon>
        <taxon>Solimonas</taxon>
    </lineage>
</organism>
<dbReference type="InterPro" id="IPR004485">
    <property type="entry name" value="Cobalamin_biosynth_CobD/CbiB"/>
</dbReference>
<feature type="transmembrane region" description="Helical" evidence="1">
    <location>
        <begin position="268"/>
        <end position="286"/>
    </location>
</feature>
<dbReference type="AlphaFoldDB" id="A0A1H9EFQ1"/>
<keyword evidence="1" id="KW-0812">Transmembrane</keyword>
<evidence type="ECO:0000313" key="3">
    <source>
        <dbReference type="Proteomes" id="UP000199233"/>
    </source>
</evidence>
<accession>A0A1H9EFQ1</accession>
<proteinExistence type="predicted"/>
<dbReference type="Proteomes" id="UP000199233">
    <property type="component" value="Unassembled WGS sequence"/>
</dbReference>
<keyword evidence="1" id="KW-0472">Membrane</keyword>
<evidence type="ECO:0000313" key="2">
    <source>
        <dbReference type="EMBL" id="SEQ24501.1"/>
    </source>
</evidence>
<dbReference type="PANTHER" id="PTHR38684:SF1">
    <property type="entry name" value="PROTEIN AMPE"/>
    <property type="match status" value="1"/>
</dbReference>
<reference evidence="2 3" key="1">
    <citation type="submission" date="2016-10" db="EMBL/GenBank/DDBJ databases">
        <authorList>
            <person name="de Groot N.N."/>
        </authorList>
    </citation>
    <scope>NUCLEOTIDE SEQUENCE [LARGE SCALE GENOMIC DNA]</scope>
    <source>
        <strain evidence="2 3">DSM 25927</strain>
    </source>
</reference>
<dbReference type="Pfam" id="PF03186">
    <property type="entry name" value="CobD_Cbib"/>
    <property type="match status" value="1"/>
</dbReference>
<dbReference type="GO" id="GO:0005886">
    <property type="term" value="C:plasma membrane"/>
    <property type="evidence" value="ECO:0007669"/>
    <property type="project" value="TreeGrafter"/>
</dbReference>
<dbReference type="EMBL" id="FOFS01000005">
    <property type="protein sequence ID" value="SEQ24501.1"/>
    <property type="molecule type" value="Genomic_DNA"/>
</dbReference>
<gene>
    <name evidence="2" type="ORF">SAMN04488038_10520</name>
</gene>
<dbReference type="OrthoDB" id="9811967at2"/>
<sequence length="287" mass="31093">MVLIGILVALVLERLLGRYSGWGRPVIFLRIMSLVRSLLPRAIWQSPVLPLLAIALPAAAAHWLCGLFLNPLLNLAASAGVLLLCLGPRDLAEDVRDLLAAREAGDLARAQRIVRNLQRGPQPDQSHRSLMGTLFIQSHEKLFGVLLWYFVAGPAGAVAYRVATRLPRLLAETAAGSSAQFTAEALHGLLAFVPARITAVLYGLAGSLDDALIEYRRLRAEAQHGWRSHTWALLAEIATASLRSEDDAGQAQAPDLNTALQEVLGMQLRALMILLALFAIFATGSMF</sequence>
<keyword evidence="3" id="KW-1185">Reference proteome</keyword>
<evidence type="ECO:0000256" key="1">
    <source>
        <dbReference type="SAM" id="Phobius"/>
    </source>
</evidence>
<keyword evidence="1" id="KW-1133">Transmembrane helix</keyword>
<dbReference type="UniPathway" id="UPA00148"/>
<dbReference type="GO" id="GO:0009236">
    <property type="term" value="P:cobalamin biosynthetic process"/>
    <property type="evidence" value="ECO:0007669"/>
    <property type="project" value="UniProtKB-UniPathway"/>
</dbReference>
<protein>
    <submittedName>
        <fullName evidence="2">CobD/Cbib protein</fullName>
    </submittedName>
</protein>
<feature type="transmembrane region" description="Helical" evidence="1">
    <location>
        <begin position="142"/>
        <end position="160"/>
    </location>
</feature>
<dbReference type="GO" id="GO:0046677">
    <property type="term" value="P:response to antibiotic"/>
    <property type="evidence" value="ECO:0007669"/>
    <property type="project" value="TreeGrafter"/>
</dbReference>
<dbReference type="STRING" id="489703.SAMN04488038_10520"/>
<dbReference type="InterPro" id="IPR052966">
    <property type="entry name" value="Beta-lactamase_Reg"/>
</dbReference>
<dbReference type="PANTHER" id="PTHR38684">
    <property type="entry name" value="PROTEIN AMPE"/>
    <property type="match status" value="1"/>
</dbReference>